<dbReference type="Gene3D" id="1.10.3720.10">
    <property type="entry name" value="MetI-like"/>
    <property type="match status" value="1"/>
</dbReference>
<dbReference type="SUPFAM" id="SSF161098">
    <property type="entry name" value="MetI-like"/>
    <property type="match status" value="1"/>
</dbReference>
<evidence type="ECO:0000256" key="2">
    <source>
        <dbReference type="ARBA" id="ARBA00022448"/>
    </source>
</evidence>
<dbReference type="Pfam" id="PF00528">
    <property type="entry name" value="BPD_transp_1"/>
    <property type="match status" value="1"/>
</dbReference>
<keyword evidence="2 7" id="KW-0813">Transport</keyword>
<comment type="caution">
    <text evidence="9">The sequence shown here is derived from an EMBL/GenBank/DDBJ whole genome shotgun (WGS) entry which is preliminary data.</text>
</comment>
<dbReference type="PANTHER" id="PTHR30151:SF0">
    <property type="entry name" value="ABC TRANSPORTER PERMEASE PROTEIN MJ0413-RELATED"/>
    <property type="match status" value="1"/>
</dbReference>
<dbReference type="GO" id="GO:0005886">
    <property type="term" value="C:plasma membrane"/>
    <property type="evidence" value="ECO:0007669"/>
    <property type="project" value="UniProtKB-SubCell"/>
</dbReference>
<keyword evidence="6 7" id="KW-0472">Membrane</keyword>
<gene>
    <name evidence="9" type="ORF">FHS07_002603</name>
</gene>
<evidence type="ECO:0000256" key="7">
    <source>
        <dbReference type="RuleBase" id="RU363032"/>
    </source>
</evidence>
<dbReference type="EMBL" id="JACHXY010000003">
    <property type="protein sequence ID" value="MBB3158885.1"/>
    <property type="molecule type" value="Genomic_DNA"/>
</dbReference>
<sequence>MSPRTKKMLLGLLGAAVLLGVAEVIGRLGLAGRAWPAPIEAFATVLQTELSRSLLLRALGATLVSAGTGLVLGSLVGIAVGFLGFLIPALRAGLDQTASILNTVPLIALAPLLIALVGPQGMATLTASLGAGFAMFVATASGLVSTPPALADLFSVAGASRPQRILRLSLPSAVPSLLNGLTLAASGAVLGAVLGEWFGAPVGLGVLMISSMQNFQVELLFVVALTAALVSLAAFYSMVALQAVIGKRFV</sequence>
<dbReference type="RefSeq" id="WP_183420314.1">
    <property type="nucleotide sequence ID" value="NZ_JACHXY010000003.1"/>
</dbReference>
<dbReference type="CDD" id="cd06261">
    <property type="entry name" value="TM_PBP2"/>
    <property type="match status" value="1"/>
</dbReference>
<evidence type="ECO:0000313" key="9">
    <source>
        <dbReference type="EMBL" id="MBB3158885.1"/>
    </source>
</evidence>
<feature type="transmembrane region" description="Helical" evidence="7">
    <location>
        <begin position="129"/>
        <end position="156"/>
    </location>
</feature>
<comment type="subcellular location">
    <subcellularLocation>
        <location evidence="1 7">Cell membrane</location>
        <topology evidence="1 7">Multi-pass membrane protein</topology>
    </subcellularLocation>
</comment>
<reference evidence="9 10" key="1">
    <citation type="submission" date="2020-08" db="EMBL/GenBank/DDBJ databases">
        <title>Genomic Encyclopedia of Type Strains, Phase III (KMG-III): the genomes of soil and plant-associated and newly described type strains.</title>
        <authorList>
            <person name="Whitman W."/>
        </authorList>
    </citation>
    <scope>NUCLEOTIDE SEQUENCE [LARGE SCALE GENOMIC DNA]</scope>
    <source>
        <strain evidence="9 10">CECT 8356</strain>
    </source>
</reference>
<feature type="transmembrane region" description="Helical" evidence="7">
    <location>
        <begin position="177"/>
        <end position="199"/>
    </location>
</feature>
<evidence type="ECO:0000256" key="4">
    <source>
        <dbReference type="ARBA" id="ARBA00022692"/>
    </source>
</evidence>
<dbReference type="PROSITE" id="PS50928">
    <property type="entry name" value="ABC_TM1"/>
    <property type="match status" value="1"/>
</dbReference>
<evidence type="ECO:0000313" key="10">
    <source>
        <dbReference type="Proteomes" id="UP000543579"/>
    </source>
</evidence>
<dbReference type="InterPro" id="IPR000515">
    <property type="entry name" value="MetI-like"/>
</dbReference>
<dbReference type="InterPro" id="IPR035906">
    <property type="entry name" value="MetI-like_sf"/>
</dbReference>
<organism evidence="9 10">
    <name type="scientific">Microbacterium proteolyticum</name>
    <dbReference type="NCBI Taxonomy" id="1572644"/>
    <lineage>
        <taxon>Bacteria</taxon>
        <taxon>Bacillati</taxon>
        <taxon>Actinomycetota</taxon>
        <taxon>Actinomycetes</taxon>
        <taxon>Micrococcales</taxon>
        <taxon>Microbacteriaceae</taxon>
        <taxon>Microbacterium</taxon>
    </lineage>
</organism>
<proteinExistence type="inferred from homology"/>
<keyword evidence="5 7" id="KW-1133">Transmembrane helix</keyword>
<protein>
    <submittedName>
        <fullName evidence="9">NitT/TauT family transport system permease protein</fullName>
    </submittedName>
</protein>
<accession>A0A7W5CJK5</accession>
<feature type="domain" description="ABC transmembrane type-1" evidence="8">
    <location>
        <begin position="59"/>
        <end position="240"/>
    </location>
</feature>
<dbReference type="AlphaFoldDB" id="A0A7W5CJK5"/>
<dbReference type="GO" id="GO:0055085">
    <property type="term" value="P:transmembrane transport"/>
    <property type="evidence" value="ECO:0007669"/>
    <property type="project" value="InterPro"/>
</dbReference>
<dbReference type="PANTHER" id="PTHR30151">
    <property type="entry name" value="ALKANE SULFONATE ABC TRANSPORTER-RELATED, MEMBRANE SUBUNIT"/>
    <property type="match status" value="1"/>
</dbReference>
<feature type="transmembrane region" description="Helical" evidence="7">
    <location>
        <begin position="99"/>
        <end position="117"/>
    </location>
</feature>
<evidence type="ECO:0000259" key="8">
    <source>
        <dbReference type="PROSITE" id="PS50928"/>
    </source>
</evidence>
<comment type="similarity">
    <text evidence="7">Belongs to the binding-protein-dependent transport system permease family.</text>
</comment>
<evidence type="ECO:0000256" key="3">
    <source>
        <dbReference type="ARBA" id="ARBA00022475"/>
    </source>
</evidence>
<evidence type="ECO:0000256" key="5">
    <source>
        <dbReference type="ARBA" id="ARBA00022989"/>
    </source>
</evidence>
<evidence type="ECO:0000256" key="6">
    <source>
        <dbReference type="ARBA" id="ARBA00023136"/>
    </source>
</evidence>
<feature type="transmembrane region" description="Helical" evidence="7">
    <location>
        <begin position="219"/>
        <end position="245"/>
    </location>
</feature>
<evidence type="ECO:0000256" key="1">
    <source>
        <dbReference type="ARBA" id="ARBA00004651"/>
    </source>
</evidence>
<feature type="transmembrane region" description="Helical" evidence="7">
    <location>
        <begin position="55"/>
        <end position="87"/>
    </location>
</feature>
<keyword evidence="3" id="KW-1003">Cell membrane</keyword>
<keyword evidence="4 7" id="KW-0812">Transmembrane</keyword>
<name>A0A7W5CJK5_9MICO</name>
<dbReference type="Proteomes" id="UP000543579">
    <property type="component" value="Unassembled WGS sequence"/>
</dbReference>